<dbReference type="HOGENOM" id="CLU_1348163_0_0_6"/>
<dbReference type="Proteomes" id="UP000000466">
    <property type="component" value="Chromosome"/>
</dbReference>
<dbReference type="KEGG" id="saga:M5M_13780"/>
<protein>
    <recommendedName>
        <fullName evidence="3">DUF2846 domain-containing protein</fullName>
    </recommendedName>
</protein>
<dbReference type="eggNOG" id="ENOG502ZMZV">
    <property type="taxonomic scope" value="Bacteria"/>
</dbReference>
<dbReference type="AlphaFoldDB" id="K4KL57"/>
<evidence type="ECO:0008006" key="3">
    <source>
        <dbReference type="Google" id="ProtNLM"/>
    </source>
</evidence>
<evidence type="ECO:0000313" key="2">
    <source>
        <dbReference type="Proteomes" id="UP000000466"/>
    </source>
</evidence>
<reference evidence="1 2" key="1">
    <citation type="journal article" date="2013" name="Genome Announc.">
        <title>Complete genome sequence of Simiduia agarivorans SA1(T), a marine bacterium able to degrade a variety of polysaccharides.</title>
        <authorList>
            <person name="Lin S.Y."/>
            <person name="Shieh W.Y."/>
            <person name="Chen J.S."/>
            <person name="Tang S.L."/>
        </authorList>
    </citation>
    <scope>NUCLEOTIDE SEQUENCE [LARGE SCALE GENOMIC DNA]</scope>
    <source>
        <strain evidence="2">DSM 21679 / JCM 13881 / BCRC 17597 / SA1</strain>
    </source>
</reference>
<accession>K4KL57</accession>
<organism evidence="1 2">
    <name type="scientific">Simiduia agarivorans (strain DSM 21679 / JCM 13881 / BCRC 17597 / SA1)</name>
    <dbReference type="NCBI Taxonomy" id="1117647"/>
    <lineage>
        <taxon>Bacteria</taxon>
        <taxon>Pseudomonadati</taxon>
        <taxon>Pseudomonadota</taxon>
        <taxon>Gammaproteobacteria</taxon>
        <taxon>Cellvibrionales</taxon>
        <taxon>Cellvibrionaceae</taxon>
        <taxon>Simiduia</taxon>
    </lineage>
</organism>
<proteinExistence type="predicted"/>
<dbReference type="EMBL" id="CP003746">
    <property type="protein sequence ID" value="AFU99894.1"/>
    <property type="molecule type" value="Genomic_DNA"/>
</dbReference>
<evidence type="ECO:0000313" key="1">
    <source>
        <dbReference type="EMBL" id="AFU99894.1"/>
    </source>
</evidence>
<keyword evidence="2" id="KW-1185">Reference proteome</keyword>
<dbReference type="RefSeq" id="WP_015048056.1">
    <property type="nucleotide sequence ID" value="NC_018868.3"/>
</dbReference>
<sequence length="203" mass="22873">MKFDFYRFFLVVFYTLLVSADVSSAGLTLQSLQSPANIESNQGLLVLSLDVKTQTTKIYLAPLPLRSIRGKDYAGARTIEFNAPSQGFVYVVLPAGTYQITTIEIPYFNLPYSLGREDDERWRLIVEPGSIAYAGHLAIDKLRSEHSVKVELHNRGFEQWPQILSQLAPALKSMEKINGRAMRDPAQEKLLKSFQKSTTDIKS</sequence>
<name>K4KL57_SIMAS</name>
<gene>
    <name evidence="1" type="ordered locus">M5M_13780</name>
</gene>
<dbReference type="STRING" id="1117647.M5M_13780"/>
<dbReference type="OrthoDB" id="5706334at2"/>